<dbReference type="RefSeq" id="WP_378162520.1">
    <property type="nucleotide sequence ID" value="NZ_JBHSBU010000001.1"/>
</dbReference>
<dbReference type="EMBL" id="JBHSBU010000001">
    <property type="protein sequence ID" value="MFC4159113.1"/>
    <property type="molecule type" value="Genomic_DNA"/>
</dbReference>
<name>A0ABV8MPR6_9NEIS</name>
<dbReference type="InterPro" id="IPR010071">
    <property type="entry name" value="AA_adenyl_dom"/>
</dbReference>
<dbReference type="InterPro" id="IPR045851">
    <property type="entry name" value="AMP-bd_C_sf"/>
</dbReference>
<dbReference type="PANTHER" id="PTHR45527:SF1">
    <property type="entry name" value="FATTY ACID SYNTHASE"/>
    <property type="match status" value="1"/>
</dbReference>
<evidence type="ECO:0000256" key="3">
    <source>
        <dbReference type="ARBA" id="ARBA00022553"/>
    </source>
</evidence>
<dbReference type="Gene3D" id="3.40.50.980">
    <property type="match status" value="2"/>
</dbReference>
<dbReference type="Gene3D" id="2.30.38.10">
    <property type="entry name" value="Luciferase, Domain 3"/>
    <property type="match status" value="1"/>
</dbReference>
<proteinExistence type="predicted"/>
<dbReference type="SUPFAM" id="SSF47336">
    <property type="entry name" value="ACP-like"/>
    <property type="match status" value="1"/>
</dbReference>
<evidence type="ECO:0000256" key="2">
    <source>
        <dbReference type="ARBA" id="ARBA00022450"/>
    </source>
</evidence>
<dbReference type="PANTHER" id="PTHR45527">
    <property type="entry name" value="NONRIBOSOMAL PEPTIDE SYNTHETASE"/>
    <property type="match status" value="1"/>
</dbReference>
<dbReference type="NCBIfam" id="TIGR01733">
    <property type="entry name" value="AA-adenyl-dom"/>
    <property type="match status" value="1"/>
</dbReference>
<dbReference type="Proteomes" id="UP001595791">
    <property type="component" value="Unassembled WGS sequence"/>
</dbReference>
<dbReference type="InterPro" id="IPR023213">
    <property type="entry name" value="CAT-like_dom_sf"/>
</dbReference>
<dbReference type="Gene3D" id="3.30.559.10">
    <property type="entry name" value="Chloramphenicol acetyltransferase-like domain"/>
    <property type="match status" value="2"/>
</dbReference>
<feature type="domain" description="Carrier" evidence="4">
    <location>
        <begin position="945"/>
        <end position="1019"/>
    </location>
</feature>
<comment type="caution">
    <text evidence="5">The sequence shown here is derived from an EMBL/GenBank/DDBJ whole genome shotgun (WGS) entry which is preliminary data.</text>
</comment>
<dbReference type="SUPFAM" id="SSF52777">
    <property type="entry name" value="CoA-dependent acyltransferases"/>
    <property type="match status" value="4"/>
</dbReference>
<comment type="cofactor">
    <cofactor evidence="1">
        <name>pantetheine 4'-phosphate</name>
        <dbReference type="ChEBI" id="CHEBI:47942"/>
    </cofactor>
</comment>
<keyword evidence="2" id="KW-0596">Phosphopantetheine</keyword>
<keyword evidence="3" id="KW-0597">Phosphoprotein</keyword>
<evidence type="ECO:0000313" key="5">
    <source>
        <dbReference type="EMBL" id="MFC4159113.1"/>
    </source>
</evidence>
<accession>A0ABV8MPR6</accession>
<dbReference type="InterPro" id="IPR009081">
    <property type="entry name" value="PP-bd_ACP"/>
</dbReference>
<dbReference type="PROSITE" id="PS50075">
    <property type="entry name" value="CARRIER"/>
    <property type="match status" value="1"/>
</dbReference>
<dbReference type="Pfam" id="PF00550">
    <property type="entry name" value="PP-binding"/>
    <property type="match status" value="1"/>
</dbReference>
<evidence type="ECO:0000313" key="6">
    <source>
        <dbReference type="Proteomes" id="UP001595791"/>
    </source>
</evidence>
<dbReference type="InterPro" id="IPR006162">
    <property type="entry name" value="Ppantetheine_attach_site"/>
</dbReference>
<dbReference type="SUPFAM" id="SSF56801">
    <property type="entry name" value="Acetyl-CoA synthetase-like"/>
    <property type="match status" value="1"/>
</dbReference>
<dbReference type="CDD" id="cd05930">
    <property type="entry name" value="A_NRPS"/>
    <property type="match status" value="1"/>
</dbReference>
<dbReference type="PROSITE" id="PS00455">
    <property type="entry name" value="AMP_BINDING"/>
    <property type="match status" value="1"/>
</dbReference>
<dbReference type="InterPro" id="IPR001242">
    <property type="entry name" value="Condensation_dom"/>
</dbReference>
<dbReference type="InterPro" id="IPR000873">
    <property type="entry name" value="AMP-dep_synth/lig_dom"/>
</dbReference>
<reference evidence="6" key="1">
    <citation type="journal article" date="2019" name="Int. J. Syst. Evol. Microbiol.">
        <title>The Global Catalogue of Microorganisms (GCM) 10K type strain sequencing project: providing services to taxonomists for standard genome sequencing and annotation.</title>
        <authorList>
            <consortium name="The Broad Institute Genomics Platform"/>
            <consortium name="The Broad Institute Genome Sequencing Center for Infectious Disease"/>
            <person name="Wu L."/>
            <person name="Ma J."/>
        </authorList>
    </citation>
    <scope>NUCLEOTIDE SEQUENCE [LARGE SCALE GENOMIC DNA]</scope>
    <source>
        <strain evidence="6">LMG 29894</strain>
    </source>
</reference>
<dbReference type="PROSITE" id="PS00012">
    <property type="entry name" value="PHOSPHOPANTETHEINE"/>
    <property type="match status" value="1"/>
</dbReference>
<dbReference type="Pfam" id="PF00668">
    <property type="entry name" value="Condensation"/>
    <property type="match status" value="2"/>
</dbReference>
<sequence>MFSQAEVKQVYALTPMQQGLLHHAASVDGSAAYHEQLLLRFVGRLDIAAMRAAWQAVLDRHEALRGRFVYDRVSRPVQVVPWHETLVWRSLPEVVEAEAVLRIDRAQPFALEREHPWRITEFHDPAGQHCLLWSFHHILLDGWSIGLVLDEVLTHYRAGGVAELPPAPSYETFQRWLLSQDADAARHFWRERLAGCEPDALLGGCLLPPEPAGGASPLEYVLRLPATLAVQLTELARSRGAALQHALLAAWAVVAGSLAQRNDLLLPTVVAGRPAELPDSDRLVGLLINTLPLRLRWQATTSWLELLDMAREQSFAALPHQHLPLGEALALAGARIDHVFIVQYADQGRLTGPLTPELALREVAFYEHTPYPLEVVLTPGSEALTLTLRSGDGKVAPHALEALAEAYRLVLEQVARQPGRSVSELTLIDAETRTRLLMRGQGPLWFEPPALAQSGWLDHARHDPARAALQQGGITLSYGELLARVEGLAAALRQRVELNRGDRVAVLCERTPELVVALLAVLQAGAAYVPVDPDFPPQRIEQMLGDSGCRLVLGSETTLAGLAGHWPTLRVDAALSAPPLATTVTPDDPAYVIFTSGSTGRPKGVVVRHRNAAAFFGALGQLFGFAPGRRLLAVTTVSFDIAALELIGALWYGMTVVLADAAQARDPLRLAELIEAQAVDVLQSTPTRFKLLFESGAEAALARLSTVLVGGEALTPALAARLRELPARVFNVYGPTETTIWSSQAELDAGPVHLGRAFPGEQLLVLDQAGRLQLDGTVGELAIAGIGVSAAYLDQPEVSARRFIERPELAAGPIYLTGDLAGWDGAGRLRYLGRRDDQVKIRGVRIEPGEIEAALRRFAELRDAVVGVADLGRGEPELIAYLVPRPGAPAITAEEGRRRLASWLPDALIPSHWLSLDELPQTPNNKLDRRALPLPASIRTERIEASADPTEAAIVAAFAEVLQRPLGVDDDFFALGGHSLLAMRAIGRINRALRASLRLADLYQARDARALARRVAAAPLDAAIAHAPESADHPLSLQQESLWVLDQLVPGYAGYNVPGAYRVDPGLDADRLERAWTALVARHESLRTVFDGSGGTPRQRVLGSMPCQVERQRVEQPGAVPALLSEITTRPFDLAHGPLFRLALIEVGGADPHAVLALVTHHIISDGWSDALLVRDLALAYRGEALPPAPVWRYRDFAHWQRQRVAVWRELDHAGFWRRHLADLPSLSLPLDLPRRPQRQRRGARSDWSAPAVLAERWQAALSGGDRFAAAVAATVAVLHLASGQTDIVLGTPVSGRDRPEWQDQVGLHLNLLPLRLRFTAQTSLAALRESAQHEIETVLAHAEYPFACLVESLGLAAAPGRHPVFDAMLILHQQPLPLPCFDGALTTAYPGQSWSSRFDVDFELWSDPSGLYGFLEYDSGLFEPTSAARLLEHWEAALQALVEEPALSLAELARRLRGDAAPRDTAAILAASLALDEEF</sequence>
<evidence type="ECO:0000256" key="1">
    <source>
        <dbReference type="ARBA" id="ARBA00001957"/>
    </source>
</evidence>
<protein>
    <submittedName>
        <fullName evidence="5">Amino acid adenylation domain-containing protein</fullName>
    </submittedName>
</protein>
<gene>
    <name evidence="5" type="ORF">ACFOW7_07055</name>
</gene>
<organism evidence="5 6">
    <name type="scientific">Chitinimonas lacunae</name>
    <dbReference type="NCBI Taxonomy" id="1963018"/>
    <lineage>
        <taxon>Bacteria</taxon>
        <taxon>Pseudomonadati</taxon>
        <taxon>Pseudomonadota</taxon>
        <taxon>Betaproteobacteria</taxon>
        <taxon>Neisseriales</taxon>
        <taxon>Chitinibacteraceae</taxon>
        <taxon>Chitinimonas</taxon>
    </lineage>
</organism>
<dbReference type="InterPro" id="IPR036736">
    <property type="entry name" value="ACP-like_sf"/>
</dbReference>
<dbReference type="Gene3D" id="1.10.1200.10">
    <property type="entry name" value="ACP-like"/>
    <property type="match status" value="1"/>
</dbReference>
<keyword evidence="6" id="KW-1185">Reference proteome</keyword>
<dbReference type="Gene3D" id="3.30.559.30">
    <property type="entry name" value="Nonribosomal peptide synthetase, condensation domain"/>
    <property type="match status" value="2"/>
</dbReference>
<evidence type="ECO:0000259" key="4">
    <source>
        <dbReference type="PROSITE" id="PS50075"/>
    </source>
</evidence>
<dbReference type="Pfam" id="PF00501">
    <property type="entry name" value="AMP-binding"/>
    <property type="match status" value="1"/>
</dbReference>
<dbReference type="InterPro" id="IPR020845">
    <property type="entry name" value="AMP-binding_CS"/>
</dbReference>
<dbReference type="Gene3D" id="3.30.300.30">
    <property type="match status" value="1"/>
</dbReference>